<name>A0ACB8Z556_CICIN</name>
<dbReference type="Proteomes" id="UP001055811">
    <property type="component" value="Linkage Group LG09"/>
</dbReference>
<evidence type="ECO:0000313" key="1">
    <source>
        <dbReference type="EMBL" id="KAI3691345.1"/>
    </source>
</evidence>
<proteinExistence type="predicted"/>
<accession>A0ACB8Z556</accession>
<organism evidence="1 2">
    <name type="scientific">Cichorium intybus</name>
    <name type="common">Chicory</name>
    <dbReference type="NCBI Taxonomy" id="13427"/>
    <lineage>
        <taxon>Eukaryota</taxon>
        <taxon>Viridiplantae</taxon>
        <taxon>Streptophyta</taxon>
        <taxon>Embryophyta</taxon>
        <taxon>Tracheophyta</taxon>
        <taxon>Spermatophyta</taxon>
        <taxon>Magnoliopsida</taxon>
        <taxon>eudicotyledons</taxon>
        <taxon>Gunneridae</taxon>
        <taxon>Pentapetalae</taxon>
        <taxon>asterids</taxon>
        <taxon>campanulids</taxon>
        <taxon>Asterales</taxon>
        <taxon>Asteraceae</taxon>
        <taxon>Cichorioideae</taxon>
        <taxon>Cichorieae</taxon>
        <taxon>Cichoriinae</taxon>
        <taxon>Cichorium</taxon>
    </lineage>
</organism>
<gene>
    <name evidence="1" type="ORF">L2E82_49682</name>
</gene>
<sequence>MPSPPFTIYACYHCPNRRTIATIGPPLSSSRSTATLLHLIEKIDVATIVDAMDCQLVCVGYSSAGLLALMLFWDNLRKFRLGRSIEHFVLFQNFLFKLSKEDSQLKAIDFGLS</sequence>
<evidence type="ECO:0000313" key="2">
    <source>
        <dbReference type="Proteomes" id="UP001055811"/>
    </source>
</evidence>
<keyword evidence="2" id="KW-1185">Reference proteome</keyword>
<comment type="caution">
    <text evidence="1">The sequence shown here is derived from an EMBL/GenBank/DDBJ whole genome shotgun (WGS) entry which is preliminary data.</text>
</comment>
<reference evidence="2" key="1">
    <citation type="journal article" date="2022" name="Mol. Ecol. Resour.">
        <title>The genomes of chicory, endive, great burdock and yacon provide insights into Asteraceae palaeo-polyploidization history and plant inulin production.</title>
        <authorList>
            <person name="Fan W."/>
            <person name="Wang S."/>
            <person name="Wang H."/>
            <person name="Wang A."/>
            <person name="Jiang F."/>
            <person name="Liu H."/>
            <person name="Zhao H."/>
            <person name="Xu D."/>
            <person name="Zhang Y."/>
        </authorList>
    </citation>
    <scope>NUCLEOTIDE SEQUENCE [LARGE SCALE GENOMIC DNA]</scope>
    <source>
        <strain evidence="2">cv. Punajuju</strain>
    </source>
</reference>
<protein>
    <submittedName>
        <fullName evidence="1">Uncharacterized protein</fullName>
    </submittedName>
</protein>
<dbReference type="EMBL" id="CM042017">
    <property type="protein sequence ID" value="KAI3691345.1"/>
    <property type="molecule type" value="Genomic_DNA"/>
</dbReference>
<reference evidence="1 2" key="2">
    <citation type="journal article" date="2022" name="Mol. Ecol. Resour.">
        <title>The genomes of chicory, endive, great burdock and yacon provide insights into Asteraceae paleo-polyploidization history and plant inulin production.</title>
        <authorList>
            <person name="Fan W."/>
            <person name="Wang S."/>
            <person name="Wang H."/>
            <person name="Wang A."/>
            <person name="Jiang F."/>
            <person name="Liu H."/>
            <person name="Zhao H."/>
            <person name="Xu D."/>
            <person name="Zhang Y."/>
        </authorList>
    </citation>
    <scope>NUCLEOTIDE SEQUENCE [LARGE SCALE GENOMIC DNA]</scope>
    <source>
        <strain evidence="2">cv. Punajuju</strain>
        <tissue evidence="1">Leaves</tissue>
    </source>
</reference>